<gene>
    <name evidence="5" type="ORF">NTJ_09528</name>
</gene>
<keyword evidence="1" id="KW-0863">Zinc-finger</keyword>
<feature type="compositionally biased region" description="Low complexity" evidence="2">
    <location>
        <begin position="442"/>
        <end position="451"/>
    </location>
</feature>
<comment type="similarity">
    <text evidence="1">Belongs to the E3 ubiquitin-protein ligase UBR1-like family.</text>
</comment>
<feature type="compositionally biased region" description="Acidic residues" evidence="2">
    <location>
        <begin position="693"/>
        <end position="702"/>
    </location>
</feature>
<organism evidence="5 6">
    <name type="scientific">Nesidiocoris tenuis</name>
    <dbReference type="NCBI Taxonomy" id="355587"/>
    <lineage>
        <taxon>Eukaryota</taxon>
        <taxon>Metazoa</taxon>
        <taxon>Ecdysozoa</taxon>
        <taxon>Arthropoda</taxon>
        <taxon>Hexapoda</taxon>
        <taxon>Insecta</taxon>
        <taxon>Pterygota</taxon>
        <taxon>Neoptera</taxon>
        <taxon>Paraneoptera</taxon>
        <taxon>Hemiptera</taxon>
        <taxon>Heteroptera</taxon>
        <taxon>Panheteroptera</taxon>
        <taxon>Cimicomorpha</taxon>
        <taxon>Miridae</taxon>
        <taxon>Dicyphina</taxon>
        <taxon>Nesidiocoris</taxon>
    </lineage>
</organism>
<dbReference type="PANTHER" id="PTHR21497">
    <property type="entry name" value="UBIQUITIN LIGASE E3 ALPHA-RELATED"/>
    <property type="match status" value="1"/>
</dbReference>
<protein>
    <recommendedName>
        <fullName evidence="1">E3 ubiquitin-protein ligase</fullName>
        <ecNumber evidence="1">2.3.2.27</ecNumber>
    </recommendedName>
</protein>
<dbReference type="CDD" id="cd16483">
    <property type="entry name" value="RING-H2_UBR3"/>
    <property type="match status" value="1"/>
</dbReference>
<feature type="region of interest" description="Disordered" evidence="2">
    <location>
        <begin position="646"/>
        <end position="673"/>
    </location>
</feature>
<accession>A0ABN7AX01</accession>
<feature type="domain" description="E3 ubiquitin-protein ligase UBR-like C-terminal" evidence="3">
    <location>
        <begin position="914"/>
        <end position="1375"/>
    </location>
</feature>
<comment type="pathway">
    <text evidence="1">Protein modification; protein ubiquitination.</text>
</comment>
<dbReference type="EC" id="2.3.2.27" evidence="1"/>
<sequence>MSRMFGRMKAGVAFYEILNGLWVRNGLQIKGQAMTYIQCNFCNSMVDADLYLLQVCSMILPSQLFLLTVLKRFHVMDWLSFSGHIRGPSFPDSDSETPMLESCLTFLASLICLRTNLGANPTRLSQLEMVTLLCMSDKTHSQLMELMPERCGTVQSRDFESALAEVAEYKAPNLEASGNMQQGMYVPKSHVWETLYDPIHVLLRAVHRRDFQNSMDRFNEYVSQSGKIRSGTSAWPPYREPAPIHTAYSDPRKILKSRVFHALVWLVLYKATTTQTVSEHVMSLVIYLLEMAISITATDPPSEQPVVTVKNSSERTVNDGDLENFFESDWLSENLRTVISTVNLPPQPDVIFETDSDHEWEEDVAGSWRGVQVDDSLALDADLHSVARFSPQAPALEGPEVLGALPPSNQPLAVMAGNEMVTFNPNPSDDHQVATSAHHQVASGSASGSSGSGYTHMAILPSDLLLELDESNAPVTMDATSGAMVPQNSGDAESSSGAMVSVPQDSAMVAQSNVTSMASVSVPGPSSEASSSVGPLDGQIVLAPPHHHRKVFKHRHKNGSYQVELPSPDNTIEAHESIISLLLRLHSHLAGVPDSFNTDAPAPDPNCRIGDGPYFVGNVLHRIMALDALSKESVIAARDKLWPRHPEEGEQERREREEKERTERRRRAKERQQKLMEEFASRQKQFMQRTMETDEENMDWDGTEGTAAGGGGSTSRGVVPRRKEYDCVICNQTSPSTEEKPMGLAVLVQATSVLGHRRRTADPFSLPTSDEERFNLRRHDTQAAAFDCQVEELTRQFDQLSWLVSVNLGWEGGVHVQTCGHHLHLDCLKSYLCSLRSQQRLSSERGEYACPLCRQMANSVLPLPPQLGDSSILVHSRPASFASIIPELTAFLKENPPITQSTSNLMDAMSKSMEDMTNSTYLKYKQRSLTVRRPQTLFLFVSSIARTNLEIEVVQRGGSLLAHSQPNPLIPKRSCIVPLLHVLAVHARLLAHWPSWETWQQLACLDAEPPASGAAWQQLVIPSFQNQVPLLLMDPSALLTQFILLLPLHLDQTYFTCVIKLLYNLLYFQVVIQLSCQMTEGERAYWRTELSSSSSSATGGQIYQLKSFEEAICRVIFALDRTQLYPEDDANSWKDSTPGSERTDKQFLEKQVQKLCLPFLRVAALLRHYMYDEPLPEIDSTDSEFVRLVYYLELVTEGMAWDRFNAAVALSWPSPRAVNEWLLSLGEFINRSQIAARGLLSEQHIVWHQPSLLSLPLLYDRIFQYYHRRQCNQCQSVPRETSICLLCGTLVCLKESCCKQLSVCEAVQHSIDCGAGTAVYLVVTSSYVIVVRGKRACLWGSVYLDSFGEEDRELKRGKPLYLSAGRYQLLQQQWLAHRFDHTNKKWVWHRDAL</sequence>
<keyword evidence="1" id="KW-0862">Zinc</keyword>
<keyword evidence="1" id="KW-0833">Ubl conjugation pathway</keyword>
<comment type="catalytic activity">
    <reaction evidence="1">
        <text>S-ubiquitinyl-[E2 ubiquitin-conjugating enzyme]-L-cysteine + [acceptor protein]-L-lysine = [E2 ubiquitin-conjugating enzyme]-L-cysteine + N(6)-ubiquitinyl-[acceptor protein]-L-lysine.</text>
        <dbReference type="EC" id="2.3.2.27"/>
    </reaction>
</comment>
<dbReference type="Pfam" id="PF22960">
    <property type="entry name" value="WHD_UBR1"/>
    <property type="match status" value="1"/>
</dbReference>
<keyword evidence="1" id="KW-0479">Metal-binding</keyword>
<keyword evidence="1" id="KW-0808">Transferase</keyword>
<evidence type="ECO:0000259" key="3">
    <source>
        <dbReference type="Pfam" id="PF18995"/>
    </source>
</evidence>
<reference evidence="5 6" key="1">
    <citation type="submission" date="2023-09" db="EMBL/GenBank/DDBJ databases">
        <title>Nesidiocoris tenuis whole genome shotgun sequence.</title>
        <authorList>
            <person name="Shibata T."/>
            <person name="Shimoda M."/>
            <person name="Kobayashi T."/>
            <person name="Uehara T."/>
        </authorList>
    </citation>
    <scope>NUCLEOTIDE SEQUENCE [LARGE SCALE GENOMIC DNA]</scope>
    <source>
        <strain evidence="5 6">Japan</strain>
    </source>
</reference>
<dbReference type="Proteomes" id="UP001307889">
    <property type="component" value="Chromosome 7"/>
</dbReference>
<proteinExistence type="inferred from homology"/>
<comment type="function">
    <text evidence="1">Ubiquitin ligase protein which is a component of the N-end rule pathway. Recognizes and binds to proteins bearing specific N-terminal residues that are destabilizing according to the N-end rule, leading to their ubiquitination and subsequent degradation.</text>
</comment>
<feature type="compositionally biased region" description="Basic and acidic residues" evidence="2">
    <location>
        <begin position="646"/>
        <end position="663"/>
    </location>
</feature>
<dbReference type="PANTHER" id="PTHR21497:SF39">
    <property type="entry name" value="E3 UBIQUITIN-PROTEIN LIGASE UBR3"/>
    <property type="match status" value="1"/>
</dbReference>
<dbReference type="Pfam" id="PF18995">
    <property type="entry name" value="PRT6_C"/>
    <property type="match status" value="1"/>
</dbReference>
<feature type="region of interest" description="Disordered" evidence="2">
    <location>
        <begin position="691"/>
        <end position="718"/>
    </location>
</feature>
<evidence type="ECO:0000313" key="6">
    <source>
        <dbReference type="Proteomes" id="UP001307889"/>
    </source>
</evidence>
<evidence type="ECO:0000313" key="5">
    <source>
        <dbReference type="EMBL" id="BES96715.1"/>
    </source>
</evidence>
<evidence type="ECO:0000256" key="2">
    <source>
        <dbReference type="SAM" id="MobiDB-lite"/>
    </source>
</evidence>
<keyword evidence="6" id="KW-1185">Reference proteome</keyword>
<evidence type="ECO:0000256" key="1">
    <source>
        <dbReference type="RuleBase" id="RU366018"/>
    </source>
</evidence>
<feature type="compositionally biased region" description="Polar residues" evidence="2">
    <location>
        <begin position="425"/>
        <end position="438"/>
    </location>
</feature>
<dbReference type="GO" id="GO:0016874">
    <property type="term" value="F:ligase activity"/>
    <property type="evidence" value="ECO:0007669"/>
    <property type="project" value="UniProtKB-KW"/>
</dbReference>
<evidence type="ECO:0000259" key="4">
    <source>
        <dbReference type="Pfam" id="PF22960"/>
    </source>
</evidence>
<feature type="region of interest" description="Disordered" evidence="2">
    <location>
        <begin position="425"/>
        <end position="451"/>
    </location>
</feature>
<dbReference type="SUPFAM" id="SSF57850">
    <property type="entry name" value="RING/U-box"/>
    <property type="match status" value="1"/>
</dbReference>
<dbReference type="InterPro" id="IPR039164">
    <property type="entry name" value="UBR1-like"/>
</dbReference>
<name>A0ABN7AX01_9HEMI</name>
<keyword evidence="5" id="KW-0436">Ligase</keyword>
<dbReference type="EMBL" id="AP028915">
    <property type="protein sequence ID" value="BES96715.1"/>
    <property type="molecule type" value="Genomic_DNA"/>
</dbReference>
<dbReference type="InterPro" id="IPR044046">
    <property type="entry name" value="E3_ligase_UBR-like_C"/>
</dbReference>
<dbReference type="InterPro" id="IPR055194">
    <property type="entry name" value="UBR1-like_WH"/>
</dbReference>
<feature type="domain" description="E3 ubiquitin-protein ligase UBR1-like winged-helix" evidence="4">
    <location>
        <begin position="128"/>
        <end position="217"/>
    </location>
</feature>